<evidence type="ECO:0000313" key="1">
    <source>
        <dbReference type="EMBL" id="CEG45241.1"/>
    </source>
</evidence>
<sequence length="79" mass="9000">MSQLQNIQHICPKEFLAFLFTVTRPEPHKLILANVAKLYHSNKRAISAPSSTPSTVCVIVSAHHHQKDPTKIFYNKTFE</sequence>
<protein>
    <submittedName>
        <fullName evidence="1">Uncharacterized protein</fullName>
    </submittedName>
</protein>
<dbReference type="Proteomes" id="UP000054928">
    <property type="component" value="Unassembled WGS sequence"/>
</dbReference>
<keyword evidence="2" id="KW-1185">Reference proteome</keyword>
<name>A0A0P1AW58_PLAHL</name>
<dbReference type="RefSeq" id="XP_036263333.1">
    <property type="nucleotide sequence ID" value="XM_036407072.1"/>
</dbReference>
<proteinExistence type="predicted"/>
<accession>A0A0P1AW58</accession>
<dbReference type="EMBL" id="CCYD01001551">
    <property type="protein sequence ID" value="CEG45241.1"/>
    <property type="molecule type" value="Genomic_DNA"/>
</dbReference>
<dbReference type="GeneID" id="59052722"/>
<reference evidence="2" key="1">
    <citation type="submission" date="2014-09" db="EMBL/GenBank/DDBJ databases">
        <authorList>
            <person name="Sharma Rahul"/>
            <person name="Thines Marco"/>
        </authorList>
    </citation>
    <scope>NUCLEOTIDE SEQUENCE [LARGE SCALE GENOMIC DNA]</scope>
</reference>
<dbReference type="AlphaFoldDB" id="A0A0P1AW58"/>
<evidence type="ECO:0000313" key="2">
    <source>
        <dbReference type="Proteomes" id="UP000054928"/>
    </source>
</evidence>
<organism evidence="1 2">
    <name type="scientific">Plasmopara halstedii</name>
    <name type="common">Downy mildew of sunflower</name>
    <dbReference type="NCBI Taxonomy" id="4781"/>
    <lineage>
        <taxon>Eukaryota</taxon>
        <taxon>Sar</taxon>
        <taxon>Stramenopiles</taxon>
        <taxon>Oomycota</taxon>
        <taxon>Peronosporomycetes</taxon>
        <taxon>Peronosporales</taxon>
        <taxon>Peronosporaceae</taxon>
        <taxon>Plasmopara</taxon>
    </lineage>
</organism>